<evidence type="ECO:0000313" key="7">
    <source>
        <dbReference type="Proteomes" id="UP000199256"/>
    </source>
</evidence>
<evidence type="ECO:0000256" key="2">
    <source>
        <dbReference type="ARBA" id="ARBA00005979"/>
    </source>
</evidence>
<dbReference type="RefSeq" id="WP_090251760.1">
    <property type="nucleotide sequence ID" value="NZ_FOAA01000004.1"/>
</dbReference>
<dbReference type="Pfam" id="PF00724">
    <property type="entry name" value="Oxidored_FMN"/>
    <property type="match status" value="1"/>
</dbReference>
<reference evidence="7" key="1">
    <citation type="submission" date="2016-10" db="EMBL/GenBank/DDBJ databases">
        <authorList>
            <person name="Varghese N."/>
            <person name="Submissions S."/>
        </authorList>
    </citation>
    <scope>NUCLEOTIDE SEQUENCE [LARGE SCALE GENOMIC DNA]</scope>
    <source>
        <strain evidence="7">DSM 241</strain>
    </source>
</reference>
<dbReference type="FunFam" id="3.20.20.70:FF:000059">
    <property type="entry name" value="N-ethylmaleimide reductase, FMN-linked"/>
    <property type="match status" value="1"/>
</dbReference>
<dbReference type="PANTHER" id="PTHR22893">
    <property type="entry name" value="NADH OXIDOREDUCTASE-RELATED"/>
    <property type="match status" value="1"/>
</dbReference>
<dbReference type="AlphaFoldDB" id="A0A1H7J1V6"/>
<comment type="similarity">
    <text evidence="2">Belongs to the NADH:flavin oxidoreductase/NADH oxidase family.</text>
</comment>
<gene>
    <name evidence="6" type="ORF">SAMN05444515_10460</name>
</gene>
<dbReference type="OrthoDB" id="8523426at2"/>
<dbReference type="GO" id="GO:0010181">
    <property type="term" value="F:FMN binding"/>
    <property type="evidence" value="ECO:0007669"/>
    <property type="project" value="InterPro"/>
</dbReference>
<accession>A0A1H7J1V6</accession>
<dbReference type="Gene3D" id="3.20.20.70">
    <property type="entry name" value="Aldolase class I"/>
    <property type="match status" value="1"/>
</dbReference>
<comment type="cofactor">
    <cofactor evidence="1">
        <name>FMN</name>
        <dbReference type="ChEBI" id="CHEBI:58210"/>
    </cofactor>
</comment>
<dbReference type="InterPro" id="IPR001155">
    <property type="entry name" value="OxRdtase_FMN_N"/>
</dbReference>
<dbReference type="EMBL" id="FOAA01000004">
    <property type="protein sequence ID" value="SEK68414.1"/>
    <property type="molecule type" value="Genomic_DNA"/>
</dbReference>
<protein>
    <submittedName>
        <fullName evidence="6">N-ethylmaleimide reductase</fullName>
    </submittedName>
</protein>
<dbReference type="PANTHER" id="PTHR22893:SF91">
    <property type="entry name" value="NADPH DEHYDROGENASE 2-RELATED"/>
    <property type="match status" value="1"/>
</dbReference>
<evidence type="ECO:0000313" key="6">
    <source>
        <dbReference type="EMBL" id="SEK68414.1"/>
    </source>
</evidence>
<sequence length="357" mass="39131">MPKKDIDLFSRLYAGALDLKNRIVMAPMTRSRAEDDGMPTELMAEYYAQRAGAGLIISEGTWPCPMGKGYIRTPGIYTEEQVDAWGKVTEAVHAAGGSIVMQLMHAGRISDPSFLPDSATPVSASAVRPEGQSYTAEGLKPHVTPRALEVDEIEEIVEDYRIATAMAFQAGFDGVELHAASGYLPEQFLCSSTNQRTDDYGGSVENRARFILELLDAMTSVRSGDYIGIKIAPEMGFNDLHDDNPQETYGYLVDQLGDFRLAYLHVALFGTEVDYHSLLKPRFRGDAYLVGGGLTRESGEALIQSGCADAAVYGTPFIANPDLPERFRRNAPLAEADKDTFYAPGPKGYVDYPKRDE</sequence>
<dbReference type="CDD" id="cd02933">
    <property type="entry name" value="OYE_like_FMN"/>
    <property type="match status" value="1"/>
</dbReference>
<dbReference type="InterPro" id="IPR013785">
    <property type="entry name" value="Aldolase_TIM"/>
</dbReference>
<evidence type="ECO:0000259" key="5">
    <source>
        <dbReference type="Pfam" id="PF00724"/>
    </source>
</evidence>
<keyword evidence="7" id="KW-1185">Reference proteome</keyword>
<dbReference type="SUPFAM" id="SSF51395">
    <property type="entry name" value="FMN-linked oxidoreductases"/>
    <property type="match status" value="1"/>
</dbReference>
<dbReference type="InterPro" id="IPR045247">
    <property type="entry name" value="Oye-like"/>
</dbReference>
<name>A0A1H7J1V6_9GAMM</name>
<evidence type="ECO:0000256" key="3">
    <source>
        <dbReference type="ARBA" id="ARBA00023002"/>
    </source>
</evidence>
<dbReference type="STRING" id="1396821.SAMN05444515_10460"/>
<proteinExistence type="inferred from homology"/>
<feature type="region of interest" description="Disordered" evidence="4">
    <location>
        <begin position="338"/>
        <end position="357"/>
    </location>
</feature>
<dbReference type="GO" id="GO:0016628">
    <property type="term" value="F:oxidoreductase activity, acting on the CH-CH group of donors, NAD or NADP as acceptor"/>
    <property type="evidence" value="ECO:0007669"/>
    <property type="project" value="UniProtKB-ARBA"/>
</dbReference>
<evidence type="ECO:0000256" key="1">
    <source>
        <dbReference type="ARBA" id="ARBA00001917"/>
    </source>
</evidence>
<organism evidence="6 7">
    <name type="scientific">Ectothiorhodospira marina</name>
    <dbReference type="NCBI Taxonomy" id="1396821"/>
    <lineage>
        <taxon>Bacteria</taxon>
        <taxon>Pseudomonadati</taxon>
        <taxon>Pseudomonadota</taxon>
        <taxon>Gammaproteobacteria</taxon>
        <taxon>Chromatiales</taxon>
        <taxon>Ectothiorhodospiraceae</taxon>
        <taxon>Ectothiorhodospira</taxon>
    </lineage>
</organism>
<keyword evidence="3" id="KW-0560">Oxidoreductase</keyword>
<feature type="domain" description="NADH:flavin oxidoreductase/NADH oxidase N-terminal" evidence="5">
    <location>
        <begin position="8"/>
        <end position="332"/>
    </location>
</feature>
<dbReference type="GO" id="GO:0005829">
    <property type="term" value="C:cytosol"/>
    <property type="evidence" value="ECO:0007669"/>
    <property type="project" value="UniProtKB-ARBA"/>
</dbReference>
<evidence type="ECO:0000256" key="4">
    <source>
        <dbReference type="SAM" id="MobiDB-lite"/>
    </source>
</evidence>
<dbReference type="Proteomes" id="UP000199256">
    <property type="component" value="Unassembled WGS sequence"/>
</dbReference>